<proteinExistence type="predicted"/>
<reference evidence="2 3" key="1">
    <citation type="submission" date="2022-04" db="EMBL/GenBank/DDBJ databases">
        <title>Chromosome-level reference genomes for two strains of Caenorhabditis briggsae: an improved platform for comparative genomics.</title>
        <authorList>
            <person name="Stevens L."/>
            <person name="Andersen E."/>
        </authorList>
    </citation>
    <scope>NUCLEOTIDE SEQUENCE [LARGE SCALE GENOMIC DNA]</scope>
    <source>
        <strain evidence="2">VX34</strain>
        <tissue evidence="2">Whole-organism</tissue>
    </source>
</reference>
<dbReference type="Proteomes" id="UP000829354">
    <property type="component" value="Chromosome III"/>
</dbReference>
<dbReference type="EMBL" id="CP092622">
    <property type="protein sequence ID" value="UMM24724.1"/>
    <property type="molecule type" value="Genomic_DNA"/>
</dbReference>
<evidence type="ECO:0000313" key="3">
    <source>
        <dbReference type="Proteomes" id="UP000829354"/>
    </source>
</evidence>
<feature type="region of interest" description="Disordered" evidence="1">
    <location>
        <begin position="44"/>
        <end position="67"/>
    </location>
</feature>
<protein>
    <submittedName>
        <fullName evidence="2">Uncharacterized protein</fullName>
    </submittedName>
</protein>
<keyword evidence="3" id="KW-1185">Reference proteome</keyword>
<evidence type="ECO:0000313" key="2">
    <source>
        <dbReference type="EMBL" id="UMM24724.1"/>
    </source>
</evidence>
<gene>
    <name evidence="2" type="ORF">L5515_004823</name>
</gene>
<dbReference type="AlphaFoldDB" id="A0AAE9ELS9"/>
<organism evidence="2 3">
    <name type="scientific">Caenorhabditis briggsae</name>
    <dbReference type="NCBI Taxonomy" id="6238"/>
    <lineage>
        <taxon>Eukaryota</taxon>
        <taxon>Metazoa</taxon>
        <taxon>Ecdysozoa</taxon>
        <taxon>Nematoda</taxon>
        <taxon>Chromadorea</taxon>
        <taxon>Rhabditida</taxon>
        <taxon>Rhabditina</taxon>
        <taxon>Rhabditomorpha</taxon>
        <taxon>Rhabditoidea</taxon>
        <taxon>Rhabditidae</taxon>
        <taxon>Peloderinae</taxon>
        <taxon>Caenorhabditis</taxon>
    </lineage>
</organism>
<evidence type="ECO:0000256" key="1">
    <source>
        <dbReference type="SAM" id="MobiDB-lite"/>
    </source>
</evidence>
<name>A0AAE9ELS9_CAEBR</name>
<accession>A0AAE9ELS9</accession>
<sequence>MILITSSPDKTLHRASVIRRRWPSTSSSSRGLLRSTACACTHNDIDTKKRPQQQETVVKLKQPPFTL</sequence>